<dbReference type="InterPro" id="IPR017871">
    <property type="entry name" value="ABC_transporter-like_CS"/>
</dbReference>
<keyword evidence="4" id="KW-0067">ATP-binding</keyword>
<sequence length="228" mass="25028">MIELQHLALHYPLGATRVDVLRDVNLRIPAGQSVAIAGPSGSGKTSLLLLLAGLERPQAGRVLLDGQPLDTLDRDALADLRRERIGIVFQSFHLLPSLTALDNVALPLQLAGRRDAHARARDFLRRVGLAARQQHYPGQLSGGEQQRVAIARALVHGPRLLLADEPTGNLDDQTGARVRELLFELNQEAGTTLVLVTHDMDFAARCQRVLRLHEGQLHEERHEDAHAA</sequence>
<dbReference type="InterPro" id="IPR027417">
    <property type="entry name" value="P-loop_NTPase"/>
</dbReference>
<keyword evidence="2" id="KW-1003">Cell membrane</keyword>
<evidence type="ECO:0000313" key="7">
    <source>
        <dbReference type="Proteomes" id="UP000626210"/>
    </source>
</evidence>
<dbReference type="EMBL" id="BMYK01000003">
    <property type="protein sequence ID" value="GHC74961.1"/>
    <property type="molecule type" value="Genomic_DNA"/>
</dbReference>
<dbReference type="Proteomes" id="UP000626210">
    <property type="component" value="Unassembled WGS sequence"/>
</dbReference>
<accession>A0ABQ3FY82</accession>
<keyword evidence="7" id="KW-1185">Reference proteome</keyword>
<keyword evidence="1" id="KW-0813">Transport</keyword>
<evidence type="ECO:0000256" key="1">
    <source>
        <dbReference type="ARBA" id="ARBA00022448"/>
    </source>
</evidence>
<dbReference type="Gene3D" id="3.40.50.300">
    <property type="entry name" value="P-loop containing nucleotide triphosphate hydrolases"/>
    <property type="match status" value="1"/>
</dbReference>
<protein>
    <submittedName>
        <fullName evidence="6">ABC transporter</fullName>
    </submittedName>
</protein>
<evidence type="ECO:0000313" key="6">
    <source>
        <dbReference type="EMBL" id="GHC74961.1"/>
    </source>
</evidence>
<dbReference type="SMART" id="SM00382">
    <property type="entry name" value="AAA"/>
    <property type="match status" value="1"/>
</dbReference>
<dbReference type="SUPFAM" id="SSF52540">
    <property type="entry name" value="P-loop containing nucleoside triphosphate hydrolases"/>
    <property type="match status" value="1"/>
</dbReference>
<proteinExistence type="predicted"/>
<dbReference type="PANTHER" id="PTHR24220">
    <property type="entry name" value="IMPORT ATP-BINDING PROTEIN"/>
    <property type="match status" value="1"/>
</dbReference>
<feature type="domain" description="ABC transporter" evidence="5">
    <location>
        <begin position="2"/>
        <end position="228"/>
    </location>
</feature>
<dbReference type="CDD" id="cd03255">
    <property type="entry name" value="ABC_MJ0796_LolCDE_FtsE"/>
    <property type="match status" value="1"/>
</dbReference>
<reference evidence="7" key="1">
    <citation type="journal article" date="2019" name="Int. J. Syst. Evol. Microbiol.">
        <title>The Global Catalogue of Microorganisms (GCM) 10K type strain sequencing project: providing services to taxonomists for standard genome sequencing and annotation.</title>
        <authorList>
            <consortium name="The Broad Institute Genomics Platform"/>
            <consortium name="The Broad Institute Genome Sequencing Center for Infectious Disease"/>
            <person name="Wu L."/>
            <person name="Ma J."/>
        </authorList>
    </citation>
    <scope>NUCLEOTIDE SEQUENCE [LARGE SCALE GENOMIC DNA]</scope>
    <source>
        <strain evidence="7">KCTC 23314</strain>
    </source>
</reference>
<dbReference type="PROSITE" id="PS00211">
    <property type="entry name" value="ABC_TRANSPORTER_1"/>
    <property type="match status" value="1"/>
</dbReference>
<name>A0ABQ3FY82_9BURK</name>
<organism evidence="6 7">
    <name type="scientific">Pseudorhodoferax aquiterrae</name>
    <dbReference type="NCBI Taxonomy" id="747304"/>
    <lineage>
        <taxon>Bacteria</taxon>
        <taxon>Pseudomonadati</taxon>
        <taxon>Pseudomonadota</taxon>
        <taxon>Betaproteobacteria</taxon>
        <taxon>Burkholderiales</taxon>
        <taxon>Comamonadaceae</taxon>
    </lineage>
</organism>
<dbReference type="InterPro" id="IPR015854">
    <property type="entry name" value="ABC_transpr_LolD-like"/>
</dbReference>
<comment type="caution">
    <text evidence="6">The sequence shown here is derived from an EMBL/GenBank/DDBJ whole genome shotgun (WGS) entry which is preliminary data.</text>
</comment>
<dbReference type="RefSeq" id="WP_189686105.1">
    <property type="nucleotide sequence ID" value="NZ_BMYK01000003.1"/>
</dbReference>
<dbReference type="InterPro" id="IPR017911">
    <property type="entry name" value="MacB-like_ATP-bd"/>
</dbReference>
<dbReference type="InterPro" id="IPR003593">
    <property type="entry name" value="AAA+_ATPase"/>
</dbReference>
<keyword evidence="2" id="KW-0472">Membrane</keyword>
<dbReference type="InterPro" id="IPR003439">
    <property type="entry name" value="ABC_transporter-like_ATP-bd"/>
</dbReference>
<gene>
    <name evidence="6" type="ORF">GCM10007320_12560</name>
</gene>
<evidence type="ECO:0000256" key="2">
    <source>
        <dbReference type="ARBA" id="ARBA00022475"/>
    </source>
</evidence>
<dbReference type="PROSITE" id="PS50893">
    <property type="entry name" value="ABC_TRANSPORTER_2"/>
    <property type="match status" value="1"/>
</dbReference>
<evidence type="ECO:0000256" key="4">
    <source>
        <dbReference type="ARBA" id="ARBA00022840"/>
    </source>
</evidence>
<evidence type="ECO:0000256" key="3">
    <source>
        <dbReference type="ARBA" id="ARBA00022741"/>
    </source>
</evidence>
<keyword evidence="3" id="KW-0547">Nucleotide-binding</keyword>
<dbReference type="Pfam" id="PF00005">
    <property type="entry name" value="ABC_tran"/>
    <property type="match status" value="1"/>
</dbReference>
<evidence type="ECO:0000259" key="5">
    <source>
        <dbReference type="PROSITE" id="PS50893"/>
    </source>
</evidence>